<gene>
    <name evidence="1" type="ORF">E2C01_052797</name>
</gene>
<sequence>MMSVRDVTLKQGSRRREEMCWWRNVMRNAETGYMGEKHILTGVEEITSRYRHGKILVDVAGEL</sequence>
<dbReference type="AlphaFoldDB" id="A0A5B7GP66"/>
<protein>
    <submittedName>
        <fullName evidence="1">Uncharacterized protein</fullName>
    </submittedName>
</protein>
<reference evidence="1 2" key="1">
    <citation type="submission" date="2019-05" db="EMBL/GenBank/DDBJ databases">
        <title>Another draft genome of Portunus trituberculatus and its Hox gene families provides insights of decapod evolution.</title>
        <authorList>
            <person name="Jeong J.-H."/>
            <person name="Song I."/>
            <person name="Kim S."/>
            <person name="Choi T."/>
            <person name="Kim D."/>
            <person name="Ryu S."/>
            <person name="Kim W."/>
        </authorList>
    </citation>
    <scope>NUCLEOTIDE SEQUENCE [LARGE SCALE GENOMIC DNA]</scope>
    <source>
        <tissue evidence="1">Muscle</tissue>
    </source>
</reference>
<evidence type="ECO:0000313" key="1">
    <source>
        <dbReference type="EMBL" id="MPC58788.1"/>
    </source>
</evidence>
<organism evidence="1 2">
    <name type="scientific">Portunus trituberculatus</name>
    <name type="common">Swimming crab</name>
    <name type="synonym">Neptunus trituberculatus</name>
    <dbReference type="NCBI Taxonomy" id="210409"/>
    <lineage>
        <taxon>Eukaryota</taxon>
        <taxon>Metazoa</taxon>
        <taxon>Ecdysozoa</taxon>
        <taxon>Arthropoda</taxon>
        <taxon>Crustacea</taxon>
        <taxon>Multicrustacea</taxon>
        <taxon>Malacostraca</taxon>
        <taxon>Eumalacostraca</taxon>
        <taxon>Eucarida</taxon>
        <taxon>Decapoda</taxon>
        <taxon>Pleocyemata</taxon>
        <taxon>Brachyura</taxon>
        <taxon>Eubrachyura</taxon>
        <taxon>Portunoidea</taxon>
        <taxon>Portunidae</taxon>
        <taxon>Portuninae</taxon>
        <taxon>Portunus</taxon>
    </lineage>
</organism>
<proteinExistence type="predicted"/>
<keyword evidence="2" id="KW-1185">Reference proteome</keyword>
<comment type="caution">
    <text evidence="1">The sequence shown here is derived from an EMBL/GenBank/DDBJ whole genome shotgun (WGS) entry which is preliminary data.</text>
</comment>
<evidence type="ECO:0000313" key="2">
    <source>
        <dbReference type="Proteomes" id="UP000324222"/>
    </source>
</evidence>
<accession>A0A5B7GP66</accession>
<dbReference type="EMBL" id="VSRR010015990">
    <property type="protein sequence ID" value="MPC58788.1"/>
    <property type="molecule type" value="Genomic_DNA"/>
</dbReference>
<dbReference type="Proteomes" id="UP000324222">
    <property type="component" value="Unassembled WGS sequence"/>
</dbReference>
<name>A0A5B7GP66_PORTR</name>